<evidence type="ECO:0000313" key="4">
    <source>
        <dbReference type="Proteomes" id="UP000001542"/>
    </source>
</evidence>
<feature type="repeat" description="ANK" evidence="1">
    <location>
        <begin position="311"/>
        <end position="343"/>
    </location>
</feature>
<dbReference type="VEuPathDB" id="TrichDB:TVAG_198420"/>
<dbReference type="SUPFAM" id="SSF48403">
    <property type="entry name" value="Ankyrin repeat"/>
    <property type="match status" value="2"/>
</dbReference>
<dbReference type="SMART" id="SM00248">
    <property type="entry name" value="ANK"/>
    <property type="match status" value="10"/>
</dbReference>
<proteinExistence type="predicted"/>
<dbReference type="AlphaFoldDB" id="A2DDM8"/>
<dbReference type="PANTHER" id="PTHR24182">
    <property type="entry name" value="ANKYRIN REPEAT AND SOCS BOX CONTAINING 4"/>
    <property type="match status" value="1"/>
</dbReference>
<dbReference type="PROSITE" id="PS50088">
    <property type="entry name" value="ANK_REPEAT"/>
    <property type="match status" value="6"/>
</dbReference>
<dbReference type="Pfam" id="PF12796">
    <property type="entry name" value="Ank_2"/>
    <property type="match status" value="3"/>
</dbReference>
<protein>
    <submittedName>
        <fullName evidence="3">Ankyrin repeat protein, putative</fullName>
    </submittedName>
</protein>
<dbReference type="STRING" id="5722.A2DDM8"/>
<dbReference type="Pfam" id="PF11929">
    <property type="entry name" value="DUF3447"/>
    <property type="match status" value="1"/>
</dbReference>
<dbReference type="InterPro" id="IPR036770">
    <property type="entry name" value="Ankyrin_rpt-contain_sf"/>
</dbReference>
<sequence>MNKPDYNELMELTKDYIDTFDTIFRLTTLNEDEIDKLYNDIKSKLIETKKVPLSDIFKAIQMAALYNNRYLNSYWLLFKKFFNEYHPLNGIEFVNQGFAALYIKEYNTEYDESFDNLFSKTTLINGSLSLHEKNSIYWAIMFDNKDLFIQLIEENDFDINQIYSSAFYPIHDRGFSLIELCCYYGAVNCFKLLRTKFKSQITDFCLDCSFLSGKPDIMNECLKELKPSYETMPYAIISHNIDFVMFLQNEYDLKFSLEDCVRYYNLHLFLVYLDQTKNINECFLFSPHFHCKSLCEYLLSHGADINSKSPYGETAIHNAVLENCKEIVELLIIHGIEINVKNDYNVTPIDIAATHKDNELAEILISNGADISDLNPFGKTLINSSVMYANEDTLKALIAKGVNWNAKEKIHGKTALHHAAENNKFGMVEFLVAHDVDINSKDKYDKTPLHYAVINNNLQIEEFLISHGADINAKDNQLKTAIHYAAEKNRKEILINLISHGIEINSKDNLGQTALHIASMLNNSEIVKILVSHGADINA</sequence>
<dbReference type="Gene3D" id="1.25.40.20">
    <property type="entry name" value="Ankyrin repeat-containing domain"/>
    <property type="match status" value="3"/>
</dbReference>
<dbReference type="Proteomes" id="UP000001542">
    <property type="component" value="Unassembled WGS sequence"/>
</dbReference>
<gene>
    <name evidence="3" type="ORF">TVAG_198420</name>
</gene>
<reference evidence="3" key="2">
    <citation type="journal article" date="2007" name="Science">
        <title>Draft genome sequence of the sexually transmitted pathogen Trichomonas vaginalis.</title>
        <authorList>
            <person name="Carlton J.M."/>
            <person name="Hirt R.P."/>
            <person name="Silva J.C."/>
            <person name="Delcher A.L."/>
            <person name="Schatz M."/>
            <person name="Zhao Q."/>
            <person name="Wortman J.R."/>
            <person name="Bidwell S.L."/>
            <person name="Alsmark U.C.M."/>
            <person name="Besteiro S."/>
            <person name="Sicheritz-Ponten T."/>
            <person name="Noel C.J."/>
            <person name="Dacks J.B."/>
            <person name="Foster P.G."/>
            <person name="Simillion C."/>
            <person name="Van de Peer Y."/>
            <person name="Miranda-Saavedra D."/>
            <person name="Barton G.J."/>
            <person name="Westrop G.D."/>
            <person name="Mueller S."/>
            <person name="Dessi D."/>
            <person name="Fiori P.L."/>
            <person name="Ren Q."/>
            <person name="Paulsen I."/>
            <person name="Zhang H."/>
            <person name="Bastida-Corcuera F.D."/>
            <person name="Simoes-Barbosa A."/>
            <person name="Brown M.T."/>
            <person name="Hayes R.D."/>
            <person name="Mukherjee M."/>
            <person name="Okumura C.Y."/>
            <person name="Schneider R."/>
            <person name="Smith A.J."/>
            <person name="Vanacova S."/>
            <person name="Villalvazo M."/>
            <person name="Haas B.J."/>
            <person name="Pertea M."/>
            <person name="Feldblyum T.V."/>
            <person name="Utterback T.R."/>
            <person name="Shu C.L."/>
            <person name="Osoegawa K."/>
            <person name="de Jong P.J."/>
            <person name="Hrdy I."/>
            <person name="Horvathova L."/>
            <person name="Zubacova Z."/>
            <person name="Dolezal P."/>
            <person name="Malik S.B."/>
            <person name="Logsdon J.M. Jr."/>
            <person name="Henze K."/>
            <person name="Gupta A."/>
            <person name="Wang C.C."/>
            <person name="Dunne R.L."/>
            <person name="Upcroft J.A."/>
            <person name="Upcroft P."/>
            <person name="White O."/>
            <person name="Salzberg S.L."/>
            <person name="Tang P."/>
            <person name="Chiu C.-H."/>
            <person name="Lee Y.-S."/>
            <person name="Embley T.M."/>
            <person name="Coombs G.H."/>
            <person name="Mottram J.C."/>
            <person name="Tachezy J."/>
            <person name="Fraser-Liggett C.M."/>
            <person name="Johnson P.J."/>
        </authorList>
    </citation>
    <scope>NUCLEOTIDE SEQUENCE [LARGE SCALE GENOMIC DNA]</scope>
    <source>
        <strain evidence="3">G3</strain>
    </source>
</reference>
<keyword evidence="4" id="KW-1185">Reference proteome</keyword>
<dbReference type="OrthoDB" id="10021675at2759"/>
<feature type="repeat" description="ANK" evidence="1">
    <location>
        <begin position="411"/>
        <end position="443"/>
    </location>
</feature>
<dbReference type="SMR" id="A2DDM8"/>
<evidence type="ECO:0000313" key="3">
    <source>
        <dbReference type="EMBL" id="EAY21404.1"/>
    </source>
</evidence>
<name>A2DDM8_TRIV3</name>
<organism evidence="3 4">
    <name type="scientific">Trichomonas vaginalis (strain ATCC PRA-98 / G3)</name>
    <dbReference type="NCBI Taxonomy" id="412133"/>
    <lineage>
        <taxon>Eukaryota</taxon>
        <taxon>Metamonada</taxon>
        <taxon>Parabasalia</taxon>
        <taxon>Trichomonadida</taxon>
        <taxon>Trichomonadidae</taxon>
        <taxon>Trichomonas</taxon>
    </lineage>
</organism>
<dbReference type="PROSITE" id="PS50297">
    <property type="entry name" value="ANK_REP_REGION"/>
    <property type="match status" value="6"/>
</dbReference>
<dbReference type="PANTHER" id="PTHR24182:SF13">
    <property type="entry name" value="LD18443P"/>
    <property type="match status" value="1"/>
</dbReference>
<feature type="repeat" description="ANK" evidence="1">
    <location>
        <begin position="444"/>
        <end position="476"/>
    </location>
</feature>
<feature type="repeat" description="ANK" evidence="1">
    <location>
        <begin position="477"/>
        <end position="509"/>
    </location>
</feature>
<accession>A2DDM8</accession>
<reference evidence="3" key="1">
    <citation type="submission" date="2006-10" db="EMBL/GenBank/DDBJ databases">
        <authorList>
            <person name="Amadeo P."/>
            <person name="Zhao Q."/>
            <person name="Wortman J."/>
            <person name="Fraser-Liggett C."/>
            <person name="Carlton J."/>
        </authorList>
    </citation>
    <scope>NUCLEOTIDE SEQUENCE</scope>
    <source>
        <strain evidence="3">G3</strain>
    </source>
</reference>
<dbReference type="RefSeq" id="XP_001582390.1">
    <property type="nucleotide sequence ID" value="XM_001582340.1"/>
</dbReference>
<feature type="domain" description="DUF3447" evidence="2">
    <location>
        <begin position="197"/>
        <end position="272"/>
    </location>
</feature>
<dbReference type="EMBL" id="DS113190">
    <property type="protein sequence ID" value="EAY21404.1"/>
    <property type="molecule type" value="Genomic_DNA"/>
</dbReference>
<dbReference type="InterPro" id="IPR020683">
    <property type="entry name" value="DUF3447"/>
</dbReference>
<evidence type="ECO:0000256" key="1">
    <source>
        <dbReference type="PROSITE-ProRule" id="PRU00023"/>
    </source>
</evidence>
<feature type="repeat" description="ANK" evidence="1">
    <location>
        <begin position="510"/>
        <end position="539"/>
    </location>
</feature>
<dbReference type="KEGG" id="tva:5466953"/>
<dbReference type="PRINTS" id="PR01415">
    <property type="entry name" value="ANKYRIN"/>
</dbReference>
<keyword evidence="1" id="KW-0040">ANK repeat</keyword>
<dbReference type="InParanoid" id="A2DDM8"/>
<dbReference type="eggNOG" id="KOG4177">
    <property type="taxonomic scope" value="Eukaryota"/>
</dbReference>
<dbReference type="InterPro" id="IPR002110">
    <property type="entry name" value="Ankyrin_rpt"/>
</dbReference>
<dbReference type="VEuPathDB" id="TrichDB:TVAGG3_0998840"/>
<evidence type="ECO:0000259" key="2">
    <source>
        <dbReference type="Pfam" id="PF11929"/>
    </source>
</evidence>
<feature type="repeat" description="ANK" evidence="1">
    <location>
        <begin position="344"/>
        <end position="376"/>
    </location>
</feature>